<gene>
    <name evidence="5" type="ORF">ASPCAL13641</name>
</gene>
<accession>A0A0U5GF67</accession>
<dbReference type="InterPro" id="IPR002110">
    <property type="entry name" value="Ankyrin_rpt"/>
</dbReference>
<evidence type="ECO:0000256" key="1">
    <source>
        <dbReference type="ARBA" id="ARBA00022737"/>
    </source>
</evidence>
<dbReference type="PANTHER" id="PTHR46082">
    <property type="entry name" value="ATP/GTP-BINDING PROTEIN-RELATED"/>
    <property type="match status" value="1"/>
</dbReference>
<dbReference type="Gene3D" id="3.40.50.1580">
    <property type="entry name" value="Nucleoside phosphorylase domain"/>
    <property type="match status" value="1"/>
</dbReference>
<feature type="domain" description="NACHT" evidence="4">
    <location>
        <begin position="375"/>
        <end position="519"/>
    </location>
</feature>
<dbReference type="InterPro" id="IPR007111">
    <property type="entry name" value="NACHT_NTPase"/>
</dbReference>
<dbReference type="SMART" id="SM00248">
    <property type="entry name" value="ANK"/>
    <property type="match status" value="7"/>
</dbReference>
<evidence type="ECO:0000259" key="4">
    <source>
        <dbReference type="PROSITE" id="PS50837"/>
    </source>
</evidence>
<dbReference type="Gene3D" id="1.25.40.20">
    <property type="entry name" value="Ankyrin repeat-containing domain"/>
    <property type="match status" value="3"/>
</dbReference>
<dbReference type="Gene3D" id="3.40.50.300">
    <property type="entry name" value="P-loop containing nucleotide triphosphate hydrolases"/>
    <property type="match status" value="1"/>
</dbReference>
<feature type="region of interest" description="Disordered" evidence="3">
    <location>
        <begin position="1097"/>
        <end position="1117"/>
    </location>
</feature>
<feature type="repeat" description="ANK" evidence="2">
    <location>
        <begin position="932"/>
        <end position="964"/>
    </location>
</feature>
<dbReference type="InterPro" id="IPR035994">
    <property type="entry name" value="Nucleoside_phosphorylase_sf"/>
</dbReference>
<dbReference type="SUPFAM" id="SSF48403">
    <property type="entry name" value="Ankyrin repeat"/>
    <property type="match status" value="1"/>
</dbReference>
<dbReference type="Pfam" id="PF12796">
    <property type="entry name" value="Ank_2"/>
    <property type="match status" value="3"/>
</dbReference>
<dbReference type="OMA" id="AHRIDEF"/>
<dbReference type="InterPro" id="IPR054471">
    <property type="entry name" value="GPIID_WHD"/>
</dbReference>
<evidence type="ECO:0000256" key="3">
    <source>
        <dbReference type="SAM" id="MobiDB-lite"/>
    </source>
</evidence>
<dbReference type="EMBL" id="CDMC01000019">
    <property type="protein sequence ID" value="CEL10523.1"/>
    <property type="molecule type" value="Genomic_DNA"/>
</dbReference>
<keyword evidence="2" id="KW-0040">ANK repeat</keyword>
<reference evidence="6" key="1">
    <citation type="journal article" date="2016" name="Genome Announc.">
        <title>Draft genome sequences of fungus Aspergillus calidoustus.</title>
        <authorList>
            <person name="Horn F."/>
            <person name="Linde J."/>
            <person name="Mattern D.J."/>
            <person name="Walther G."/>
            <person name="Guthke R."/>
            <person name="Scherlach K."/>
            <person name="Martin K."/>
            <person name="Brakhage A.A."/>
            <person name="Petzke L."/>
            <person name="Valiante V."/>
        </authorList>
    </citation>
    <scope>NUCLEOTIDE SEQUENCE [LARGE SCALE GENOMIC DNA]</scope>
    <source>
        <strain evidence="6">SF006504</strain>
    </source>
</reference>
<dbReference type="SUPFAM" id="SSF53167">
    <property type="entry name" value="Purine and uridine phosphorylases"/>
    <property type="match status" value="1"/>
</dbReference>
<dbReference type="OrthoDB" id="20872at2759"/>
<name>A0A0U5GF67_ASPCI</name>
<feature type="repeat" description="ANK" evidence="2">
    <location>
        <begin position="853"/>
        <end position="875"/>
    </location>
</feature>
<dbReference type="PROSITE" id="PS50297">
    <property type="entry name" value="ANK_REP_REGION"/>
    <property type="match status" value="4"/>
</dbReference>
<feature type="repeat" description="ANK" evidence="2">
    <location>
        <begin position="898"/>
        <end position="922"/>
    </location>
</feature>
<organism evidence="5 6">
    <name type="scientific">Aspergillus calidoustus</name>
    <dbReference type="NCBI Taxonomy" id="454130"/>
    <lineage>
        <taxon>Eukaryota</taxon>
        <taxon>Fungi</taxon>
        <taxon>Dikarya</taxon>
        <taxon>Ascomycota</taxon>
        <taxon>Pezizomycotina</taxon>
        <taxon>Eurotiomycetes</taxon>
        <taxon>Eurotiomycetidae</taxon>
        <taxon>Eurotiales</taxon>
        <taxon>Aspergillaceae</taxon>
        <taxon>Aspergillus</taxon>
        <taxon>Aspergillus subgen. Nidulantes</taxon>
    </lineage>
</organism>
<dbReference type="PANTHER" id="PTHR46082:SF11">
    <property type="entry name" value="AAA+ ATPASE DOMAIN-CONTAINING PROTEIN-RELATED"/>
    <property type="match status" value="1"/>
</dbReference>
<dbReference type="InterPro" id="IPR056884">
    <property type="entry name" value="NPHP3-like_N"/>
</dbReference>
<dbReference type="STRING" id="454130.A0A0U5GF67"/>
<evidence type="ECO:0000256" key="2">
    <source>
        <dbReference type="PROSITE-ProRule" id="PRU00023"/>
    </source>
</evidence>
<dbReference type="AlphaFoldDB" id="A0A0U5GF67"/>
<feature type="repeat" description="ANK" evidence="2">
    <location>
        <begin position="965"/>
        <end position="989"/>
    </location>
</feature>
<evidence type="ECO:0000313" key="5">
    <source>
        <dbReference type="EMBL" id="CEL10523.1"/>
    </source>
</evidence>
<dbReference type="GO" id="GO:0003824">
    <property type="term" value="F:catalytic activity"/>
    <property type="evidence" value="ECO:0007669"/>
    <property type="project" value="InterPro"/>
</dbReference>
<dbReference type="PROSITE" id="PS50837">
    <property type="entry name" value="NACHT"/>
    <property type="match status" value="1"/>
</dbReference>
<dbReference type="InterPro" id="IPR027417">
    <property type="entry name" value="P-loop_NTPase"/>
</dbReference>
<feature type="repeat" description="ANK" evidence="2">
    <location>
        <begin position="998"/>
        <end position="1022"/>
    </location>
</feature>
<dbReference type="SUPFAM" id="SSF52540">
    <property type="entry name" value="P-loop containing nucleoside triphosphate hydrolases"/>
    <property type="match status" value="1"/>
</dbReference>
<protein>
    <recommendedName>
        <fullName evidence="4">NACHT domain-containing protein</fullName>
    </recommendedName>
</protein>
<dbReference type="Pfam" id="PF24883">
    <property type="entry name" value="NPHP3_N"/>
    <property type="match status" value="1"/>
</dbReference>
<evidence type="ECO:0000313" key="6">
    <source>
        <dbReference type="Proteomes" id="UP000054771"/>
    </source>
</evidence>
<dbReference type="PROSITE" id="PS50088">
    <property type="entry name" value="ANK_REPEAT"/>
    <property type="match status" value="5"/>
</dbReference>
<dbReference type="InterPro" id="IPR053137">
    <property type="entry name" value="NLR-like"/>
</dbReference>
<dbReference type="Pfam" id="PF22939">
    <property type="entry name" value="WHD_GPIID"/>
    <property type="match status" value="1"/>
</dbReference>
<dbReference type="GO" id="GO:0009116">
    <property type="term" value="P:nucleoside metabolic process"/>
    <property type="evidence" value="ECO:0007669"/>
    <property type="project" value="InterPro"/>
</dbReference>
<sequence length="1135" mass="127108">MSPKRQLRHESYSVALICPLEVELSAARYMLDEEHEPLTQNPHDHNVYILGTMSGHNVVIGSFPRGDMGLTRTAVIIAHLTRTFVQVELCLLVGIGGGIPSTAADIRLGDVVVSDPEGRLGGIVRYDCDYNMTEAPQGKKYTPTPAPERGPVLAKMRSDHRARAHRIDEFIWDMFGRYPLLREHYSRPPTSSDLLFPTDYWHPNNVTTCASCDKGRALVRSPRSSPKTSRIFYGIIASGNSVIKNGVTRDIIAEDFQGALCFDMEAAGTFGDLACIVIRGIADYCDSHKNDEWHGYAAAAAAAMAKEILTYAAPMGPDLSPDHALSVRKKNILNKLQLRAYQDEKNSHARPIDATCQWLTVHSSFEQWVGGKTPGLLWVSSDPWTGKSVLARHLVDEVLSSSPSRTVCYYFFTEDYEGSRLSRAMCCILHQLFEQQPELISESVLTTLESKDVPHFMLFSDLFEMLIDVVGHQDGEVILVLDAIDKIASYEREELVNELVRRFDAAAIPNLKILFTSRPCSTTQRSIQALKNKNPSIHICGDDRIPAYQISKDIGTYIRHRASQLATRRCLLPHEHIFLLGQLTSIPNKTYLWAKYVIDEVEAAVAITTGSIRAMVGNLPDRVGREYSELLEWSADYGPARTILHMVMAAKRPLSLKELAGALEALGTEHVQVEPMHRFRYSIRGICGFIITTTDNVIRLVHPSVRKFLLKQKHDGYPSYTAWEKSLWPGESHRILAEACVKYLHFTYTGSYDGKWDELVSMVPKHPFLQYAVQNWHHHVRLADLNDDSPVNELVLDLLRRDDEVPYFWFMNDMFDIYRGRWTPLMKASFLGLSQAATMLLQSDDLKLNSVQNNRSPLSLAAENGHESIVQLLLDASHRQGIFSRMFNSLRIDAPDTLGRTPLWYAANGGHDAVVRQLLNTGKVNPDRRDMDTMTPLGCGAANGHIQVVRLLAERGLHLNTPDGHRRTPLWYAADGGHAEVVRFLLGTGRADPDHSTGSITPLMAAVANGHIEVVRLLVETGKVNLAVRDRNETPLMRATRMGNEEIACILRTAEAKSHSKTSTMDPDAQKEKGVLTTTKEMSLYSDEDDTTVFGDDATLPWTPPTQLDMTSPLAEEEYKPTPFDIAVSKLRVRR</sequence>
<dbReference type="Proteomes" id="UP000054771">
    <property type="component" value="Unassembled WGS sequence"/>
</dbReference>
<keyword evidence="6" id="KW-1185">Reference proteome</keyword>
<dbReference type="InterPro" id="IPR036770">
    <property type="entry name" value="Ankyrin_rpt-contain_sf"/>
</dbReference>
<keyword evidence="1" id="KW-0677">Repeat</keyword>
<proteinExistence type="predicted"/>